<dbReference type="AlphaFoldDB" id="B0DSW7"/>
<feature type="region of interest" description="Disordered" evidence="1">
    <location>
        <begin position="453"/>
        <end position="520"/>
    </location>
</feature>
<dbReference type="GeneID" id="6082691"/>
<feature type="compositionally biased region" description="Pro residues" evidence="1">
    <location>
        <begin position="500"/>
        <end position="513"/>
    </location>
</feature>
<dbReference type="InParanoid" id="B0DSW7"/>
<accession>B0DSW7</accession>
<keyword evidence="4" id="KW-1185">Reference proteome</keyword>
<dbReference type="HOGENOM" id="CLU_454195_0_0_1"/>
<feature type="transmembrane region" description="Helical" evidence="2">
    <location>
        <begin position="397"/>
        <end position="422"/>
    </location>
</feature>
<evidence type="ECO:0000256" key="1">
    <source>
        <dbReference type="SAM" id="MobiDB-lite"/>
    </source>
</evidence>
<reference evidence="3 4" key="1">
    <citation type="journal article" date="2008" name="Nature">
        <title>The genome of Laccaria bicolor provides insights into mycorrhizal symbiosis.</title>
        <authorList>
            <person name="Martin F."/>
            <person name="Aerts A."/>
            <person name="Ahren D."/>
            <person name="Brun A."/>
            <person name="Danchin E.G.J."/>
            <person name="Duchaussoy F."/>
            <person name="Gibon J."/>
            <person name="Kohler A."/>
            <person name="Lindquist E."/>
            <person name="Pereda V."/>
            <person name="Salamov A."/>
            <person name="Shapiro H.J."/>
            <person name="Wuyts J."/>
            <person name="Blaudez D."/>
            <person name="Buee M."/>
            <person name="Brokstein P."/>
            <person name="Canbaeck B."/>
            <person name="Cohen D."/>
            <person name="Courty P.E."/>
            <person name="Coutinho P.M."/>
            <person name="Delaruelle C."/>
            <person name="Detter J.C."/>
            <person name="Deveau A."/>
            <person name="DiFazio S."/>
            <person name="Duplessis S."/>
            <person name="Fraissinet-Tachet L."/>
            <person name="Lucic E."/>
            <person name="Frey-Klett P."/>
            <person name="Fourrey C."/>
            <person name="Feussner I."/>
            <person name="Gay G."/>
            <person name="Grimwood J."/>
            <person name="Hoegger P.J."/>
            <person name="Jain P."/>
            <person name="Kilaru S."/>
            <person name="Labbe J."/>
            <person name="Lin Y.C."/>
            <person name="Legue V."/>
            <person name="Le Tacon F."/>
            <person name="Marmeisse R."/>
            <person name="Melayah D."/>
            <person name="Montanini B."/>
            <person name="Muratet M."/>
            <person name="Nehls U."/>
            <person name="Niculita-Hirzel H."/>
            <person name="Oudot-Le Secq M.P."/>
            <person name="Peter M."/>
            <person name="Quesneville H."/>
            <person name="Rajashekar B."/>
            <person name="Reich M."/>
            <person name="Rouhier N."/>
            <person name="Schmutz J."/>
            <person name="Yin T."/>
            <person name="Chalot M."/>
            <person name="Henrissat B."/>
            <person name="Kuees U."/>
            <person name="Lucas S."/>
            <person name="Van de Peer Y."/>
            <person name="Podila G.K."/>
            <person name="Polle A."/>
            <person name="Pukkila P.J."/>
            <person name="Richardson P.M."/>
            <person name="Rouze P."/>
            <person name="Sanders I.R."/>
            <person name="Stajich J.E."/>
            <person name="Tunlid A."/>
            <person name="Tuskan G."/>
            <person name="Grigoriev I.V."/>
        </authorList>
    </citation>
    <scope>NUCLEOTIDE SEQUENCE [LARGE SCALE GENOMIC DNA]</scope>
    <source>
        <strain evidence="4">S238N-H82 / ATCC MYA-4686</strain>
    </source>
</reference>
<sequence>MSPKIGSYAVSGDISLCTNADVPVKAKVTCNVTLSVEEQHLLSNALPKHGQYLDTARVLSAFMSPTHNQLDFPLARARDDHRQDLVASRLNTAQISTHRHTRRTGFGHWLGGHEQGLTNGTLAVDALTTPPHFYLPSANALLDVRESLGMCAYAHHPPFGSIPIANSAGTTAVFAPRSHFHRQQRSRTSNCMQLHDELYYELQLDLAFVLHLQTPVHLPIILFISHVAGLGIIVPSTIIAGIKTQVIWTQDPADSTDFDLRFVKTRENADVGLAAANIEGVGDYGIVDVVFPEPGTYVLAAVTGSSRNINVGMSNNVNVVPLPVSATTTVTTTILPTFTPTAASPLNPYASFTYPCALLNLITSTASSTPPLPTSSRPPSLNPLASLVSSHAQRRRLLVIIGTIIGSFVLLALLTAGVIITLRRRRMRAQGDHCFTFRRSMMVQRRVPPLLPSAAPSMIVTPPDDADGSLVDPERALGDSQYEETTLNSNTSNPFIPRSPKGPRPRPTTPRGPPASAAPTDRQGLLLTRIAQIQAQIRELQSFRATSSTEERQAIVRVIENLYRQLRWLREQGEGEWAMGRTDVRPHGWERYMMSELIAKR</sequence>
<name>B0DSW7_LACBS</name>
<dbReference type="EMBL" id="DS547131">
    <property type="protein sequence ID" value="EDR02315.1"/>
    <property type="molecule type" value="Genomic_DNA"/>
</dbReference>
<keyword evidence="2" id="KW-1133">Transmembrane helix</keyword>
<keyword evidence="2" id="KW-0472">Membrane</keyword>
<dbReference type="KEGG" id="lbc:LACBIDRAFT_295477"/>
<organism evidence="4">
    <name type="scientific">Laccaria bicolor (strain S238N-H82 / ATCC MYA-4686)</name>
    <name type="common">Bicoloured deceiver</name>
    <name type="synonym">Laccaria laccata var. bicolor</name>
    <dbReference type="NCBI Taxonomy" id="486041"/>
    <lineage>
        <taxon>Eukaryota</taxon>
        <taxon>Fungi</taxon>
        <taxon>Dikarya</taxon>
        <taxon>Basidiomycota</taxon>
        <taxon>Agaricomycotina</taxon>
        <taxon>Agaricomycetes</taxon>
        <taxon>Agaricomycetidae</taxon>
        <taxon>Agaricales</taxon>
        <taxon>Agaricineae</taxon>
        <taxon>Hydnangiaceae</taxon>
        <taxon>Laccaria</taxon>
    </lineage>
</organism>
<gene>
    <name evidence="3" type="ORF">LACBIDRAFT_295477</name>
</gene>
<protein>
    <submittedName>
        <fullName evidence="3">Predicted protein</fullName>
    </submittedName>
</protein>
<evidence type="ECO:0000313" key="4">
    <source>
        <dbReference type="Proteomes" id="UP000001194"/>
    </source>
</evidence>
<feature type="compositionally biased region" description="Polar residues" evidence="1">
    <location>
        <begin position="483"/>
        <end position="494"/>
    </location>
</feature>
<keyword evidence="2" id="KW-0812">Transmembrane</keyword>
<evidence type="ECO:0000256" key="2">
    <source>
        <dbReference type="SAM" id="Phobius"/>
    </source>
</evidence>
<dbReference type="RefSeq" id="XP_001886992.1">
    <property type="nucleotide sequence ID" value="XM_001886957.1"/>
</dbReference>
<dbReference type="OrthoDB" id="3068795at2759"/>
<proteinExistence type="predicted"/>
<evidence type="ECO:0000313" key="3">
    <source>
        <dbReference type="EMBL" id="EDR02315.1"/>
    </source>
</evidence>
<dbReference type="Proteomes" id="UP000001194">
    <property type="component" value="Unassembled WGS sequence"/>
</dbReference>